<dbReference type="Proteomes" id="UP000183487">
    <property type="component" value="Unassembled WGS sequence"/>
</dbReference>
<dbReference type="Pfam" id="PF00486">
    <property type="entry name" value="Trans_reg_C"/>
    <property type="match status" value="1"/>
</dbReference>
<dbReference type="Gene3D" id="1.10.10.10">
    <property type="entry name" value="Winged helix-like DNA-binding domain superfamily/Winged helix DNA-binding domain"/>
    <property type="match status" value="1"/>
</dbReference>
<dbReference type="Gene3D" id="1.25.40.10">
    <property type="entry name" value="Tetratricopeptide repeat domain"/>
    <property type="match status" value="1"/>
</dbReference>
<dbReference type="AlphaFoldDB" id="A0A1H1I807"/>
<dbReference type="OrthoDB" id="9811542at2"/>
<gene>
    <name evidence="4" type="ORF">SAMN05443245_4795</name>
</gene>
<dbReference type="SMART" id="SM00862">
    <property type="entry name" value="Trans_reg_C"/>
    <property type="match status" value="1"/>
</dbReference>
<keyword evidence="5" id="KW-1185">Reference proteome</keyword>
<dbReference type="PANTHER" id="PTHR47691:SF3">
    <property type="entry name" value="HTH-TYPE TRANSCRIPTIONAL REGULATOR RV0890C-RELATED"/>
    <property type="match status" value="1"/>
</dbReference>
<dbReference type="GO" id="GO:0043531">
    <property type="term" value="F:ADP binding"/>
    <property type="evidence" value="ECO:0007669"/>
    <property type="project" value="InterPro"/>
</dbReference>
<accession>A0A1H1I807</accession>
<evidence type="ECO:0000313" key="5">
    <source>
        <dbReference type="Proteomes" id="UP000183487"/>
    </source>
</evidence>
<dbReference type="Gene3D" id="3.40.50.300">
    <property type="entry name" value="P-loop containing nucleotide triphosphate hydrolases"/>
    <property type="match status" value="1"/>
</dbReference>
<dbReference type="EMBL" id="FNKP01000002">
    <property type="protein sequence ID" value="SDR33817.1"/>
    <property type="molecule type" value="Genomic_DNA"/>
</dbReference>
<protein>
    <submittedName>
        <fullName evidence="4">Predicted ATPase</fullName>
    </submittedName>
</protein>
<feature type="DNA-binding region" description="OmpR/PhoB-type" evidence="2">
    <location>
        <begin position="1"/>
        <end position="94"/>
    </location>
</feature>
<dbReference type="PANTHER" id="PTHR47691">
    <property type="entry name" value="REGULATOR-RELATED"/>
    <property type="match status" value="1"/>
</dbReference>
<dbReference type="GO" id="GO:0006355">
    <property type="term" value="P:regulation of DNA-templated transcription"/>
    <property type="evidence" value="ECO:0007669"/>
    <property type="project" value="InterPro"/>
</dbReference>
<dbReference type="InterPro" id="IPR036388">
    <property type="entry name" value="WH-like_DNA-bd_sf"/>
</dbReference>
<dbReference type="InterPro" id="IPR011990">
    <property type="entry name" value="TPR-like_helical_dom_sf"/>
</dbReference>
<organism evidence="4 5">
    <name type="scientific">Paraburkholderia fungorum</name>
    <dbReference type="NCBI Taxonomy" id="134537"/>
    <lineage>
        <taxon>Bacteria</taxon>
        <taxon>Pseudomonadati</taxon>
        <taxon>Pseudomonadota</taxon>
        <taxon>Betaproteobacteria</taxon>
        <taxon>Burkholderiales</taxon>
        <taxon>Burkholderiaceae</taxon>
        <taxon>Paraburkholderia</taxon>
    </lineage>
</organism>
<dbReference type="RefSeq" id="WP_074769233.1">
    <property type="nucleotide sequence ID" value="NZ_FNKP01000002.1"/>
</dbReference>
<feature type="domain" description="OmpR/PhoB-type" evidence="3">
    <location>
        <begin position="1"/>
        <end position="94"/>
    </location>
</feature>
<dbReference type="GO" id="GO:0003677">
    <property type="term" value="F:DNA binding"/>
    <property type="evidence" value="ECO:0007669"/>
    <property type="project" value="UniProtKB-UniRule"/>
</dbReference>
<keyword evidence="1 2" id="KW-0238">DNA-binding</keyword>
<dbReference type="PRINTS" id="PR00364">
    <property type="entry name" value="DISEASERSIST"/>
</dbReference>
<dbReference type="PROSITE" id="PS51755">
    <property type="entry name" value="OMPR_PHOB"/>
    <property type="match status" value="1"/>
</dbReference>
<dbReference type="InterPro" id="IPR002182">
    <property type="entry name" value="NB-ARC"/>
</dbReference>
<evidence type="ECO:0000313" key="4">
    <source>
        <dbReference type="EMBL" id="SDR33817.1"/>
    </source>
</evidence>
<proteinExistence type="predicted"/>
<dbReference type="InterPro" id="IPR027417">
    <property type="entry name" value="P-loop_NTPase"/>
</dbReference>
<reference evidence="5" key="1">
    <citation type="submission" date="2016-10" db="EMBL/GenBank/DDBJ databases">
        <authorList>
            <person name="Varghese N."/>
        </authorList>
    </citation>
    <scope>NUCLEOTIDE SEQUENCE [LARGE SCALE GENOMIC DNA]</scope>
    <source>
        <strain evidence="5">GAS106B</strain>
    </source>
</reference>
<dbReference type="CDD" id="cd00383">
    <property type="entry name" value="trans_reg_C"/>
    <property type="match status" value="1"/>
</dbReference>
<dbReference type="InterPro" id="IPR016032">
    <property type="entry name" value="Sig_transdc_resp-reg_C-effctor"/>
</dbReference>
<dbReference type="InterPro" id="IPR001867">
    <property type="entry name" value="OmpR/PhoB-type_DNA-bd"/>
</dbReference>
<evidence type="ECO:0000256" key="1">
    <source>
        <dbReference type="ARBA" id="ARBA00023125"/>
    </source>
</evidence>
<dbReference type="SUPFAM" id="SSF52540">
    <property type="entry name" value="P-loop containing nucleoside triphosphate hydrolases"/>
    <property type="match status" value="1"/>
</dbReference>
<name>A0A1H1I807_9BURK</name>
<dbReference type="Pfam" id="PF00931">
    <property type="entry name" value="NB-ARC"/>
    <property type="match status" value="1"/>
</dbReference>
<evidence type="ECO:0000259" key="3">
    <source>
        <dbReference type="PROSITE" id="PS51755"/>
    </source>
</evidence>
<sequence>MIEVGPLRVSIEDRTVLLGGQPCPLSSRAFAILEALIAVRGTVVSKDALLEHAWPDTIVEENNLQVQIVTLRRALGHSRDLLKTVPGRGYILLPQPQSASRQSKVYSLGLPFVDTLFGRSSAVDDLLHLFESSQVVTLTGAGGIGKTSLAIEVCRDTGDLFLCIRYVSLAAIQNDHQAREAILAIFSDVVKGSAMSVEEMSRSLRKSQCLVILDNCEHLIESVACIAQTITAGNPGVRVLATSREALRIAAETVYPVQTLACPARTAENDETLESDAVKLFLHRLRRLSANFDLNESTVPVIGEICRRLDGIPLAIELAAARAATLGLDTVRAHLDNRFAILTGGSRNALPRHQTLKAVFEWSYRLLSETEQLLFRQASVFADGFSLEALAAIMDGHGISNVGTAQTLAGLVAKSLLYIDRQNPRRFRQLESSRAYARTLLDQNGETAAASHAHARYFRDFFEKGPYKSEQIKIEDAHDVISAEIGNMRAAMSWAFGVAGNVSLGIELAATAVPMLFELPRFEECEYWASIAIGALRPLLASPRLQQTRLGILSARASALVYTEGPQPSVETAWQEVLALAESANDPSAQLRAIWGLWNLELYGGRPKSALVYALRFQSAAREFGSPLQVALSRRIIGMTLHYAGRHADARDELLAALATPEMKELRWSTTGVRTDQIAATRALLARIQWFLGDRAGSLEQIETAEETARATGHELTLAYVLMEATIPLAILQRSADTLMLAVEELEKECRKVGLRAWLACCDAFEWIARAMETRLTSDELSAMGRSVERLRKTGYLAPLPMVLGEFAAALEAGGQHDQALATIDVALEHCAKHGSWWYPPRLEELRASMGKPATASSAAELL</sequence>
<dbReference type="GO" id="GO:0000160">
    <property type="term" value="P:phosphorelay signal transduction system"/>
    <property type="evidence" value="ECO:0007669"/>
    <property type="project" value="InterPro"/>
</dbReference>
<dbReference type="SUPFAM" id="SSF46894">
    <property type="entry name" value="C-terminal effector domain of the bipartite response regulators"/>
    <property type="match status" value="1"/>
</dbReference>
<evidence type="ECO:0000256" key="2">
    <source>
        <dbReference type="PROSITE-ProRule" id="PRU01091"/>
    </source>
</evidence>